<dbReference type="Pfam" id="PF01177">
    <property type="entry name" value="Asp_Glu_race"/>
    <property type="match status" value="1"/>
</dbReference>
<dbReference type="NCBIfam" id="TIGR00035">
    <property type="entry name" value="asp_race"/>
    <property type="match status" value="1"/>
</dbReference>
<dbReference type="EMBL" id="VHLG01000010">
    <property type="protein sequence ID" value="TPW29122.1"/>
    <property type="molecule type" value="Genomic_DNA"/>
</dbReference>
<dbReference type="InterPro" id="IPR001920">
    <property type="entry name" value="Asp/Glu_race"/>
</dbReference>
<sequence>MKRIGLIGGMSWESTAVYYRHINEEVRRLKGDGLASADIALRSVNFADVVALQKAGLWDKAAELLISVARELEAAGADMVLICTNTMHILADQVQAAISVPLIHIADVTGAAVASAGAKRPLLLATRYTMEKEFYIDRLRSAYGLDPIVPEADDRTIVHDVIFDEICCGVISKPSHDRYVEIVGRAAEKGADSVILGCTEIGLLVEQKDFAIPAFDSTFIHAEAAVALSLSEDFAASGAVFERAELNASIR</sequence>
<evidence type="ECO:0000313" key="4">
    <source>
        <dbReference type="Proteomes" id="UP000318801"/>
    </source>
</evidence>
<comment type="similarity">
    <text evidence="1">Belongs to the aspartate/glutamate racemases family.</text>
</comment>
<keyword evidence="2" id="KW-0413">Isomerase</keyword>
<dbReference type="InterPro" id="IPR015942">
    <property type="entry name" value="Asp/Glu/hydantoin_racemase"/>
</dbReference>
<dbReference type="Gene3D" id="3.40.50.1860">
    <property type="match status" value="2"/>
</dbReference>
<dbReference type="InterPro" id="IPR033134">
    <property type="entry name" value="Asp/Glu_racemase_AS_2"/>
</dbReference>
<dbReference type="PROSITE" id="PS00924">
    <property type="entry name" value="ASP_GLU_RACEMASE_2"/>
    <property type="match status" value="1"/>
</dbReference>
<evidence type="ECO:0000256" key="2">
    <source>
        <dbReference type="ARBA" id="ARBA00023235"/>
    </source>
</evidence>
<proteinExistence type="inferred from homology"/>
<keyword evidence="4" id="KW-1185">Reference proteome</keyword>
<organism evidence="3 4">
    <name type="scientific">Martelella alba</name>
    <dbReference type="NCBI Taxonomy" id="2590451"/>
    <lineage>
        <taxon>Bacteria</taxon>
        <taxon>Pseudomonadati</taxon>
        <taxon>Pseudomonadota</taxon>
        <taxon>Alphaproteobacteria</taxon>
        <taxon>Hyphomicrobiales</taxon>
        <taxon>Aurantimonadaceae</taxon>
        <taxon>Martelella</taxon>
    </lineage>
</organism>
<evidence type="ECO:0000313" key="3">
    <source>
        <dbReference type="EMBL" id="TPW29122.1"/>
    </source>
</evidence>
<dbReference type="OrthoDB" id="9803739at2"/>
<dbReference type="RefSeq" id="WP_141149797.1">
    <property type="nucleotide sequence ID" value="NZ_VHLG01000010.1"/>
</dbReference>
<comment type="caution">
    <text evidence="3">The sequence shown here is derived from an EMBL/GenBank/DDBJ whole genome shotgun (WGS) entry which is preliminary data.</text>
</comment>
<name>A0A506U446_9HYPH</name>
<accession>A0A506U446</accession>
<dbReference type="AlphaFoldDB" id="A0A506U446"/>
<dbReference type="PANTHER" id="PTHR21198">
    <property type="entry name" value="GLUTAMATE RACEMASE"/>
    <property type="match status" value="1"/>
</dbReference>
<dbReference type="InterPro" id="IPR004380">
    <property type="entry name" value="Asp_race"/>
</dbReference>
<dbReference type="Proteomes" id="UP000318801">
    <property type="component" value="Unassembled WGS sequence"/>
</dbReference>
<dbReference type="PANTHER" id="PTHR21198:SF7">
    <property type="entry name" value="ASPARTATE-GLUTAMATE RACEMASE FAMILY"/>
    <property type="match status" value="1"/>
</dbReference>
<protein>
    <submittedName>
        <fullName evidence="3">Aspartate/glutamate racemase family protein</fullName>
    </submittedName>
</protein>
<gene>
    <name evidence="3" type="ORF">FJU08_14820</name>
</gene>
<dbReference type="SUPFAM" id="SSF53681">
    <property type="entry name" value="Aspartate/glutamate racemase"/>
    <property type="match status" value="2"/>
</dbReference>
<evidence type="ECO:0000256" key="1">
    <source>
        <dbReference type="ARBA" id="ARBA00007847"/>
    </source>
</evidence>
<reference evidence="3 4" key="1">
    <citation type="submission" date="2019-06" db="EMBL/GenBank/DDBJ databases">
        <authorList>
            <person name="Li M."/>
        </authorList>
    </citation>
    <scope>NUCLEOTIDE SEQUENCE [LARGE SCALE GENOMIC DNA]</scope>
    <source>
        <strain evidence="3 4">BGMRC2036</strain>
    </source>
</reference>
<dbReference type="GO" id="GO:0047661">
    <property type="term" value="F:amino-acid racemase activity"/>
    <property type="evidence" value="ECO:0007669"/>
    <property type="project" value="InterPro"/>
</dbReference>